<dbReference type="EMBL" id="CP058560">
    <property type="protein sequence ID" value="QUH23757.1"/>
    <property type="molecule type" value="Genomic_DNA"/>
</dbReference>
<dbReference type="GeneID" id="64820757"/>
<evidence type="ECO:0000313" key="1">
    <source>
        <dbReference type="EMBL" id="QUH23757.1"/>
    </source>
</evidence>
<gene>
    <name evidence="1" type="ORF">HYG87_08290</name>
</gene>
<reference evidence="1" key="1">
    <citation type="submission" date="2020-07" db="EMBL/GenBank/DDBJ databases">
        <title>Methanobacterium. sp. MethCan genome.</title>
        <authorList>
            <person name="Postec A."/>
            <person name="Quemeneur M."/>
        </authorList>
    </citation>
    <scope>NUCLEOTIDE SEQUENCE</scope>
    <source>
        <strain evidence="1">MethCAN</strain>
    </source>
</reference>
<protein>
    <submittedName>
        <fullName evidence="1">Uncharacterized protein</fullName>
    </submittedName>
</protein>
<dbReference type="AlphaFoldDB" id="A0A8T8K6U6"/>
<dbReference type="OrthoDB" id="82273at2157"/>
<dbReference type="RefSeq" id="WP_211532713.1">
    <property type="nucleotide sequence ID" value="NZ_CP058560.1"/>
</dbReference>
<dbReference type="KEGG" id="meme:HYG87_08290"/>
<proteinExistence type="predicted"/>
<keyword evidence="2" id="KW-1185">Reference proteome</keyword>
<organism evidence="1 2">
    <name type="scientific">Methanobacterium alkalithermotolerans</name>
    <dbReference type="NCBI Taxonomy" id="2731220"/>
    <lineage>
        <taxon>Archaea</taxon>
        <taxon>Methanobacteriati</taxon>
        <taxon>Methanobacteriota</taxon>
        <taxon>Methanomada group</taxon>
        <taxon>Methanobacteria</taxon>
        <taxon>Methanobacteriales</taxon>
        <taxon>Methanobacteriaceae</taxon>
        <taxon>Methanobacterium</taxon>
    </lineage>
</organism>
<accession>A0A8T8K6U6</accession>
<dbReference type="Proteomes" id="UP000681041">
    <property type="component" value="Chromosome"/>
</dbReference>
<name>A0A8T8K6U6_9EURY</name>
<sequence length="114" mass="13203">MTREDEITITEKDVINTMDIFTRVPSILLGRWVSKNKNLVKTFEGQVNGYKNQVSPEDMQKLEIIMQMPVSQLQNILQKAYLQTGKKQLKILSSPQARPFIETNLLELKRVLDL</sequence>
<evidence type="ECO:0000313" key="2">
    <source>
        <dbReference type="Proteomes" id="UP000681041"/>
    </source>
</evidence>